<dbReference type="EMBL" id="PGGS01000218">
    <property type="protein sequence ID" value="PNH06729.1"/>
    <property type="molecule type" value="Genomic_DNA"/>
</dbReference>
<organism evidence="2 3">
    <name type="scientific">Tetrabaena socialis</name>
    <dbReference type="NCBI Taxonomy" id="47790"/>
    <lineage>
        <taxon>Eukaryota</taxon>
        <taxon>Viridiplantae</taxon>
        <taxon>Chlorophyta</taxon>
        <taxon>core chlorophytes</taxon>
        <taxon>Chlorophyceae</taxon>
        <taxon>CS clade</taxon>
        <taxon>Chlamydomonadales</taxon>
        <taxon>Tetrabaenaceae</taxon>
        <taxon>Tetrabaena</taxon>
    </lineage>
</organism>
<sequence length="161" mass="17116">MEAERRVLAGPQLPTCNDSVALDEAEAARPRVEADVVAATTRLEAAQARAKEEADAYRALRERALGARLFTGALLPGTMEEAVEARKALDEAEAARPHVEADVVAATTRLEAAQARAKEEVDAWRAENAPSRLAGARNKGRAHDEAVGSDGTRAPRRAAAL</sequence>
<feature type="region of interest" description="Disordered" evidence="1">
    <location>
        <begin position="121"/>
        <end position="161"/>
    </location>
</feature>
<dbReference type="Proteomes" id="UP000236333">
    <property type="component" value="Unassembled WGS sequence"/>
</dbReference>
<evidence type="ECO:0000313" key="2">
    <source>
        <dbReference type="EMBL" id="PNH06729.1"/>
    </source>
</evidence>
<evidence type="ECO:0000256" key="1">
    <source>
        <dbReference type="SAM" id="MobiDB-lite"/>
    </source>
</evidence>
<evidence type="ECO:0000313" key="3">
    <source>
        <dbReference type="Proteomes" id="UP000236333"/>
    </source>
</evidence>
<comment type="caution">
    <text evidence="2">The sequence shown here is derived from an EMBL/GenBank/DDBJ whole genome shotgun (WGS) entry which is preliminary data.</text>
</comment>
<keyword evidence="3" id="KW-1185">Reference proteome</keyword>
<gene>
    <name evidence="2" type="ORF">TSOC_006864</name>
</gene>
<accession>A0A2J8A2I1</accession>
<reference evidence="2 3" key="1">
    <citation type="journal article" date="2017" name="Mol. Biol. Evol.">
        <title>The 4-celled Tetrabaena socialis nuclear genome reveals the essential components for genetic control of cell number at the origin of multicellularity in the volvocine lineage.</title>
        <authorList>
            <person name="Featherston J."/>
            <person name="Arakaki Y."/>
            <person name="Hanschen E.R."/>
            <person name="Ferris P.J."/>
            <person name="Michod R.E."/>
            <person name="Olson B.J.S.C."/>
            <person name="Nozaki H."/>
            <person name="Durand P.M."/>
        </authorList>
    </citation>
    <scope>NUCLEOTIDE SEQUENCE [LARGE SCALE GENOMIC DNA]</scope>
    <source>
        <strain evidence="2 3">NIES-571</strain>
    </source>
</reference>
<name>A0A2J8A2I1_9CHLO</name>
<dbReference type="AlphaFoldDB" id="A0A2J8A2I1"/>
<proteinExistence type="predicted"/>
<protein>
    <submittedName>
        <fullName evidence="2">Uncharacterized protein</fullName>
    </submittedName>
</protein>